<comment type="function">
    <text evidence="7">Catalyzes the N-acylation of UDP-3-O-acylglucosamine using 3-hydroxyacyl-ACP as the acyl donor. Is involved in the biosynthesis of lipid A, a phosphorylated glycolipid that anchors the lipopolysaccharide to the outer membrane of the cell.</text>
</comment>
<keyword evidence="6 7" id="KW-0012">Acyltransferase</keyword>
<dbReference type="InterPro" id="IPR001451">
    <property type="entry name" value="Hexapep"/>
</dbReference>
<evidence type="ECO:0000313" key="9">
    <source>
        <dbReference type="EMBL" id="EGO62944.1"/>
    </source>
</evidence>
<evidence type="ECO:0000256" key="1">
    <source>
        <dbReference type="ARBA" id="ARBA00022516"/>
    </source>
</evidence>
<dbReference type="Gene3D" id="2.160.10.10">
    <property type="entry name" value="Hexapeptide repeat proteins"/>
    <property type="match status" value="1"/>
</dbReference>
<reference evidence="9 10" key="1">
    <citation type="journal article" date="2011" name="EMBO J.">
        <title>Structural diversity of bacterial flagellar motors.</title>
        <authorList>
            <person name="Chen S."/>
            <person name="Beeby M."/>
            <person name="Murphy G.E."/>
            <person name="Leadbetter J.R."/>
            <person name="Hendrixson D.R."/>
            <person name="Briegel A."/>
            <person name="Li Z."/>
            <person name="Shi J."/>
            <person name="Tocheva E.I."/>
            <person name="Muller A."/>
            <person name="Dobro M.J."/>
            <person name="Jensen G.J."/>
        </authorList>
    </citation>
    <scope>NUCLEOTIDE SEQUENCE [LARGE SCALE GENOMIC DNA]</scope>
    <source>
        <strain evidence="9 10">DSM 6540</strain>
    </source>
</reference>
<dbReference type="InterPro" id="IPR011004">
    <property type="entry name" value="Trimer_LpxA-like_sf"/>
</dbReference>
<protein>
    <recommendedName>
        <fullName evidence="7">UDP-3-O-acylglucosamine N-acyltransferase</fullName>
        <ecNumber evidence="7">2.3.1.191</ecNumber>
    </recommendedName>
</protein>
<sequence length="339" mass="35728">MQIKLNDIAARVGGRLQGDGEIIISGATNIEEAGSSQITFAVPPHLEKAAESAAAAVIIPENIEHFPKACIRVANPREAFSILLGLFTPPPEVTPGIHPTAVIGKNVVIGQDAAIMAHVVIADNARIGDHTILYPHTFIGQDTVVGEDCLIHPSVTVRERCRLGDRVIINSGAVIGSDGFGFVTVQGIHKKVPQVGNVVLEDDVEIGANTAVDRATTGSTIVRRGTKVDNLVHIAHNDDIGENCLLVAQTGISGSVKVGKNVTFAGQSGTVGHITIGSNCVFAARSGVIGNVPDNVFYAGFPARPHKEWLRGEASAGKVPDLLKRVKELEQKLAKLEES</sequence>
<evidence type="ECO:0000256" key="7">
    <source>
        <dbReference type="HAMAP-Rule" id="MF_00523"/>
    </source>
</evidence>
<keyword evidence="3 7" id="KW-0808">Transferase</keyword>
<dbReference type="GO" id="GO:0016020">
    <property type="term" value="C:membrane"/>
    <property type="evidence" value="ECO:0007669"/>
    <property type="project" value="GOC"/>
</dbReference>
<keyword evidence="10" id="KW-1185">Reference proteome</keyword>
<dbReference type="OrthoDB" id="9784739at2"/>
<keyword evidence="4 7" id="KW-0677">Repeat</keyword>
<dbReference type="SUPFAM" id="SSF51161">
    <property type="entry name" value="Trimeric LpxA-like enzymes"/>
    <property type="match status" value="1"/>
</dbReference>
<dbReference type="CDD" id="cd03352">
    <property type="entry name" value="LbH_LpxD"/>
    <property type="match status" value="1"/>
</dbReference>
<comment type="pathway">
    <text evidence="7">Bacterial outer membrane biogenesis; LPS lipid A biosynthesis.</text>
</comment>
<dbReference type="EMBL" id="AFGF01000157">
    <property type="protein sequence ID" value="EGO62944.1"/>
    <property type="molecule type" value="Genomic_DNA"/>
</dbReference>
<keyword evidence="5 7" id="KW-0443">Lipid metabolism</keyword>
<evidence type="ECO:0000313" key="10">
    <source>
        <dbReference type="Proteomes" id="UP000003240"/>
    </source>
</evidence>
<comment type="catalytic activity">
    <reaction evidence="7">
        <text>a UDP-3-O-[(3R)-3-hydroxyacyl]-alpha-D-glucosamine + a (3R)-hydroxyacyl-[ACP] = a UDP-2-N,3-O-bis[(3R)-3-hydroxyacyl]-alpha-D-glucosamine + holo-[ACP] + H(+)</text>
        <dbReference type="Rhea" id="RHEA:53836"/>
        <dbReference type="Rhea" id="RHEA-COMP:9685"/>
        <dbReference type="Rhea" id="RHEA-COMP:9945"/>
        <dbReference type="ChEBI" id="CHEBI:15378"/>
        <dbReference type="ChEBI" id="CHEBI:64479"/>
        <dbReference type="ChEBI" id="CHEBI:78827"/>
        <dbReference type="ChEBI" id="CHEBI:137740"/>
        <dbReference type="ChEBI" id="CHEBI:137748"/>
        <dbReference type="EC" id="2.3.1.191"/>
    </reaction>
</comment>
<feature type="domain" description="UDP-3-O-[3-hydroxymyristoyl] glucosamine N-acyltransferase non-repeat region" evidence="8">
    <location>
        <begin position="22"/>
        <end position="84"/>
    </location>
</feature>
<dbReference type="UniPathway" id="UPA00973"/>
<evidence type="ECO:0000256" key="6">
    <source>
        <dbReference type="ARBA" id="ARBA00023315"/>
    </source>
</evidence>
<dbReference type="eggNOG" id="COG1044">
    <property type="taxonomic scope" value="Bacteria"/>
</dbReference>
<evidence type="ECO:0000256" key="2">
    <source>
        <dbReference type="ARBA" id="ARBA00022556"/>
    </source>
</evidence>
<evidence type="ECO:0000256" key="3">
    <source>
        <dbReference type="ARBA" id="ARBA00022679"/>
    </source>
</evidence>
<dbReference type="Pfam" id="PF04613">
    <property type="entry name" value="LpxD"/>
    <property type="match status" value="1"/>
</dbReference>
<dbReference type="Pfam" id="PF00132">
    <property type="entry name" value="Hexapep"/>
    <property type="match status" value="2"/>
</dbReference>
<proteinExistence type="inferred from homology"/>
<comment type="caution">
    <text evidence="9">The sequence shown here is derived from an EMBL/GenBank/DDBJ whole genome shotgun (WGS) entry which is preliminary data.</text>
</comment>
<dbReference type="RefSeq" id="WP_004097353.1">
    <property type="nucleotide sequence ID" value="NZ_AFGF01000157.1"/>
</dbReference>
<dbReference type="InterPro" id="IPR007691">
    <property type="entry name" value="LpxD"/>
</dbReference>
<dbReference type="HAMAP" id="MF_00523">
    <property type="entry name" value="LpxD"/>
    <property type="match status" value="1"/>
</dbReference>
<name>F7NM18_9FIRM</name>
<accession>F7NM18</accession>
<dbReference type="NCBIfam" id="TIGR01853">
    <property type="entry name" value="lipid_A_lpxD"/>
    <property type="match status" value="1"/>
</dbReference>
<dbReference type="Gene3D" id="3.40.1390.10">
    <property type="entry name" value="MurE/MurF, N-terminal domain"/>
    <property type="match status" value="1"/>
</dbReference>
<feature type="active site" description="Proton acceptor" evidence="7">
    <location>
        <position position="236"/>
    </location>
</feature>
<dbReference type="STRING" id="1009370.ALO_15722"/>
<evidence type="ECO:0000256" key="4">
    <source>
        <dbReference type="ARBA" id="ARBA00022737"/>
    </source>
</evidence>
<dbReference type="PANTHER" id="PTHR43378">
    <property type="entry name" value="UDP-3-O-ACYLGLUCOSAMINE N-ACYLTRANSFERASE"/>
    <property type="match status" value="1"/>
</dbReference>
<dbReference type="GO" id="GO:0009245">
    <property type="term" value="P:lipid A biosynthetic process"/>
    <property type="evidence" value="ECO:0007669"/>
    <property type="project" value="UniProtKB-UniRule"/>
</dbReference>
<dbReference type="AlphaFoldDB" id="F7NM18"/>
<comment type="similarity">
    <text evidence="7">Belongs to the transferase hexapeptide repeat family. LpxD subfamily.</text>
</comment>
<dbReference type="GO" id="GO:0103118">
    <property type="term" value="F:UDP-3-O-[(3R)-3-hydroxyacyl]-glucosamine N-acyltransferase activity"/>
    <property type="evidence" value="ECO:0007669"/>
    <property type="project" value="UniProtKB-EC"/>
</dbReference>
<dbReference type="PANTHER" id="PTHR43378:SF2">
    <property type="entry name" value="UDP-3-O-ACYLGLUCOSAMINE N-ACYLTRANSFERASE 1, MITOCHONDRIAL-RELATED"/>
    <property type="match status" value="1"/>
</dbReference>
<dbReference type="GO" id="GO:0016410">
    <property type="term" value="F:N-acyltransferase activity"/>
    <property type="evidence" value="ECO:0007669"/>
    <property type="project" value="InterPro"/>
</dbReference>
<organism evidence="9 10">
    <name type="scientific">Acetonema longum DSM 6540</name>
    <dbReference type="NCBI Taxonomy" id="1009370"/>
    <lineage>
        <taxon>Bacteria</taxon>
        <taxon>Bacillati</taxon>
        <taxon>Bacillota</taxon>
        <taxon>Negativicutes</taxon>
        <taxon>Acetonemataceae</taxon>
        <taxon>Acetonema</taxon>
    </lineage>
</organism>
<dbReference type="NCBIfam" id="NF002060">
    <property type="entry name" value="PRK00892.1"/>
    <property type="match status" value="1"/>
</dbReference>
<dbReference type="Proteomes" id="UP000003240">
    <property type="component" value="Unassembled WGS sequence"/>
</dbReference>
<dbReference type="InterPro" id="IPR020573">
    <property type="entry name" value="UDP_GlcNAc_AcTrfase_non-rep"/>
</dbReference>
<evidence type="ECO:0000259" key="8">
    <source>
        <dbReference type="Pfam" id="PF04613"/>
    </source>
</evidence>
<dbReference type="EC" id="2.3.1.191" evidence="7"/>
<keyword evidence="2 7" id="KW-0441">Lipid A biosynthesis</keyword>
<comment type="subunit">
    <text evidence="7">Homotrimer.</text>
</comment>
<keyword evidence="1 7" id="KW-0444">Lipid biosynthesis</keyword>
<gene>
    <name evidence="7" type="primary">lpxD</name>
    <name evidence="9" type="ORF">ALO_15722</name>
</gene>
<evidence type="ECO:0000256" key="5">
    <source>
        <dbReference type="ARBA" id="ARBA00023098"/>
    </source>
</evidence>